<dbReference type="InterPro" id="IPR050300">
    <property type="entry name" value="GDXG_lipolytic_enzyme"/>
</dbReference>
<proteinExistence type="predicted"/>
<keyword evidence="2" id="KW-0732">Signal</keyword>
<evidence type="ECO:0000313" key="5">
    <source>
        <dbReference type="Proteomes" id="UP000253083"/>
    </source>
</evidence>
<dbReference type="EMBL" id="QNRT01000002">
    <property type="protein sequence ID" value="RBP51647.1"/>
    <property type="molecule type" value="Genomic_DNA"/>
</dbReference>
<sequence length="301" mass="32320">MRKLTIIIALLSATIGKHHALAAESQTKPFALATTETSLACYLPTESNVPYSAVLKLKTGQPSEIIPYGDDPLQFAELWLPQQSSKQQLAPPAPLVVFIHGGCWLNQFDIQHTHAFSTALTEAGYAVFSIEYRRTGDVGGGWPGSYDDIKAALAARNKLIGFPVDLSRVVLTGHSAGGHLALLAGSEPNMNLSAVIGLAAIVNIEDYSIGENSCQTATPAFMGGHLEQRAEAYRAANPANRKWHPITKLIHGSNDAIVPLNQSADYPDQQIVVDGAGHFDLIHPGTMAFKTFLKTLASTLR</sequence>
<feature type="signal peptide" evidence="2">
    <location>
        <begin position="1"/>
        <end position="22"/>
    </location>
</feature>
<dbReference type="PANTHER" id="PTHR48081:SF33">
    <property type="entry name" value="KYNURENINE FORMAMIDASE"/>
    <property type="match status" value="1"/>
</dbReference>
<evidence type="ECO:0000256" key="1">
    <source>
        <dbReference type="ARBA" id="ARBA00022801"/>
    </source>
</evidence>
<dbReference type="Proteomes" id="UP000253083">
    <property type="component" value="Unassembled WGS sequence"/>
</dbReference>
<comment type="caution">
    <text evidence="4">The sequence shown here is derived from an EMBL/GenBank/DDBJ whole genome shotgun (WGS) entry which is preliminary data.</text>
</comment>
<dbReference type="RefSeq" id="WP_113954399.1">
    <property type="nucleotide sequence ID" value="NZ_QNRT01000002.1"/>
</dbReference>
<dbReference type="OrthoDB" id="255603at2"/>
<dbReference type="PANTHER" id="PTHR48081">
    <property type="entry name" value="AB HYDROLASE SUPERFAMILY PROTEIN C4A8.06C"/>
    <property type="match status" value="1"/>
</dbReference>
<evidence type="ECO:0000259" key="3">
    <source>
        <dbReference type="Pfam" id="PF20434"/>
    </source>
</evidence>
<evidence type="ECO:0000313" key="4">
    <source>
        <dbReference type="EMBL" id="RBP51647.1"/>
    </source>
</evidence>
<dbReference type="Gene3D" id="3.40.50.1820">
    <property type="entry name" value="alpha/beta hydrolase"/>
    <property type="match status" value="1"/>
</dbReference>
<name>A0A395JPC3_9GAMM</name>
<dbReference type="InterPro" id="IPR029058">
    <property type="entry name" value="AB_hydrolase_fold"/>
</dbReference>
<evidence type="ECO:0000256" key="2">
    <source>
        <dbReference type="SAM" id="SignalP"/>
    </source>
</evidence>
<organism evidence="4 5">
    <name type="scientific">Arenicella xantha</name>
    <dbReference type="NCBI Taxonomy" id="644221"/>
    <lineage>
        <taxon>Bacteria</taxon>
        <taxon>Pseudomonadati</taxon>
        <taxon>Pseudomonadota</taxon>
        <taxon>Gammaproteobacteria</taxon>
        <taxon>Arenicellales</taxon>
        <taxon>Arenicellaceae</taxon>
        <taxon>Arenicella</taxon>
    </lineage>
</organism>
<dbReference type="AlphaFoldDB" id="A0A395JPC3"/>
<feature type="domain" description="BD-FAE-like" evidence="3">
    <location>
        <begin position="90"/>
        <end position="265"/>
    </location>
</feature>
<dbReference type="InterPro" id="IPR049492">
    <property type="entry name" value="BD-FAE-like_dom"/>
</dbReference>
<keyword evidence="1 4" id="KW-0378">Hydrolase</keyword>
<dbReference type="InParanoid" id="A0A395JPC3"/>
<dbReference type="Pfam" id="PF20434">
    <property type="entry name" value="BD-FAE"/>
    <property type="match status" value="1"/>
</dbReference>
<accession>A0A395JPC3</accession>
<feature type="chain" id="PRO_5017380382" evidence="2">
    <location>
        <begin position="23"/>
        <end position="301"/>
    </location>
</feature>
<reference evidence="4 5" key="1">
    <citation type="submission" date="2018-06" db="EMBL/GenBank/DDBJ databases">
        <title>Genomic Encyclopedia of Type Strains, Phase IV (KMG-IV): sequencing the most valuable type-strain genomes for metagenomic binning, comparative biology and taxonomic classification.</title>
        <authorList>
            <person name="Goeker M."/>
        </authorList>
    </citation>
    <scope>NUCLEOTIDE SEQUENCE [LARGE SCALE GENOMIC DNA]</scope>
    <source>
        <strain evidence="4 5">DSM 24032</strain>
    </source>
</reference>
<protein>
    <submittedName>
        <fullName evidence="4">Alpha/beta hydrolase family protein</fullName>
    </submittedName>
</protein>
<keyword evidence="5" id="KW-1185">Reference proteome</keyword>
<dbReference type="SUPFAM" id="SSF53474">
    <property type="entry name" value="alpha/beta-Hydrolases"/>
    <property type="match status" value="1"/>
</dbReference>
<dbReference type="GO" id="GO:0016787">
    <property type="term" value="F:hydrolase activity"/>
    <property type="evidence" value="ECO:0007669"/>
    <property type="project" value="UniProtKB-KW"/>
</dbReference>
<gene>
    <name evidence="4" type="ORF">DFR28_1021079</name>
</gene>